<organism evidence="2">
    <name type="scientific">marine sediment metagenome</name>
    <dbReference type="NCBI Taxonomy" id="412755"/>
    <lineage>
        <taxon>unclassified sequences</taxon>
        <taxon>metagenomes</taxon>
        <taxon>ecological metagenomes</taxon>
    </lineage>
</organism>
<gene>
    <name evidence="2" type="ORF">S01H4_41193</name>
</gene>
<keyword evidence="1" id="KW-1133">Transmembrane helix</keyword>
<protein>
    <submittedName>
        <fullName evidence="2">Uncharacterized protein</fullName>
    </submittedName>
</protein>
<keyword evidence="1" id="KW-0812">Transmembrane</keyword>
<proteinExistence type="predicted"/>
<evidence type="ECO:0000313" key="2">
    <source>
        <dbReference type="EMBL" id="GAG97279.1"/>
    </source>
</evidence>
<dbReference type="EMBL" id="BART01022509">
    <property type="protein sequence ID" value="GAG97279.1"/>
    <property type="molecule type" value="Genomic_DNA"/>
</dbReference>
<reference evidence="2" key="1">
    <citation type="journal article" date="2014" name="Front. Microbiol.">
        <title>High frequency of phylogenetically diverse reductive dehalogenase-homologous genes in deep subseafloor sedimentary metagenomes.</title>
        <authorList>
            <person name="Kawai M."/>
            <person name="Futagami T."/>
            <person name="Toyoda A."/>
            <person name="Takaki Y."/>
            <person name="Nishi S."/>
            <person name="Hori S."/>
            <person name="Arai W."/>
            <person name="Tsubouchi T."/>
            <person name="Morono Y."/>
            <person name="Uchiyama I."/>
            <person name="Ito T."/>
            <person name="Fujiyama A."/>
            <person name="Inagaki F."/>
            <person name="Takami H."/>
        </authorList>
    </citation>
    <scope>NUCLEOTIDE SEQUENCE</scope>
    <source>
        <strain evidence="2">Expedition CK06-06</strain>
    </source>
</reference>
<sequence length="87" mass="10350">MFSIDCDHKYGQFYDISGWVEDSGWSFFGSILLKITFGRIGGRYFYKRSKQKCTVDNCDYTTNWVRYKNIKGKNISKSYWTQVLWDG</sequence>
<name>X1BMW1_9ZZZZ</name>
<comment type="caution">
    <text evidence="2">The sequence shown here is derived from an EMBL/GenBank/DDBJ whole genome shotgun (WGS) entry which is preliminary data.</text>
</comment>
<feature type="transmembrane region" description="Helical" evidence="1">
    <location>
        <begin position="24"/>
        <end position="42"/>
    </location>
</feature>
<keyword evidence="1" id="KW-0472">Membrane</keyword>
<dbReference type="AlphaFoldDB" id="X1BMW1"/>
<accession>X1BMW1</accession>
<evidence type="ECO:0000256" key="1">
    <source>
        <dbReference type="SAM" id="Phobius"/>
    </source>
</evidence>